<keyword evidence="4" id="KW-0413">Isomerase</keyword>
<evidence type="ECO:0000256" key="1">
    <source>
        <dbReference type="ARBA" id="ARBA00010007"/>
    </source>
</evidence>
<organism evidence="4 5">
    <name type="scientific">Halomonas salifodinae</name>
    <dbReference type="NCBI Taxonomy" id="438745"/>
    <lineage>
        <taxon>Bacteria</taxon>
        <taxon>Pseudomonadati</taxon>
        <taxon>Pseudomonadota</taxon>
        <taxon>Gammaproteobacteria</taxon>
        <taxon>Oceanospirillales</taxon>
        <taxon>Halomonadaceae</taxon>
        <taxon>Halomonas</taxon>
    </lineage>
</organism>
<dbReference type="InterPro" id="IPR005955">
    <property type="entry name" value="GST_Zeta"/>
</dbReference>
<protein>
    <submittedName>
        <fullName evidence="4">Maleylacetoacetate isomerase</fullName>
        <ecNumber evidence="4">5.2.1.2</ecNumber>
    </submittedName>
</protein>
<dbReference type="RefSeq" id="WP_346060905.1">
    <property type="nucleotide sequence ID" value="NZ_BAAADR010000002.1"/>
</dbReference>
<dbReference type="InterPro" id="IPR040079">
    <property type="entry name" value="Glutathione_S-Trfase"/>
</dbReference>
<evidence type="ECO:0000259" key="3">
    <source>
        <dbReference type="PROSITE" id="PS50405"/>
    </source>
</evidence>
<dbReference type="InterPro" id="IPR034333">
    <property type="entry name" value="GST_Zeta_N"/>
</dbReference>
<dbReference type="EMBL" id="JBHSZP010000014">
    <property type="protein sequence ID" value="MFC7089530.1"/>
    <property type="molecule type" value="Genomic_DNA"/>
</dbReference>
<evidence type="ECO:0000313" key="5">
    <source>
        <dbReference type="Proteomes" id="UP001596411"/>
    </source>
</evidence>
<comment type="caution">
    <text evidence="4">The sequence shown here is derived from an EMBL/GenBank/DDBJ whole genome shotgun (WGS) entry which is preliminary data.</text>
</comment>
<dbReference type="PROSITE" id="PS50405">
    <property type="entry name" value="GST_CTER"/>
    <property type="match status" value="1"/>
</dbReference>
<dbReference type="SFLD" id="SFLDS00019">
    <property type="entry name" value="Glutathione_Transferase_(cytos"/>
    <property type="match status" value="1"/>
</dbReference>
<dbReference type="Gene3D" id="1.20.1050.10">
    <property type="match status" value="1"/>
</dbReference>
<dbReference type="PANTHER" id="PTHR42673:SF21">
    <property type="entry name" value="GLUTATHIONE S-TRANSFERASE YFCF"/>
    <property type="match status" value="1"/>
</dbReference>
<keyword evidence="5" id="KW-1185">Reference proteome</keyword>
<dbReference type="CDD" id="cd03191">
    <property type="entry name" value="GST_C_Zeta"/>
    <property type="match status" value="1"/>
</dbReference>
<evidence type="ECO:0000259" key="2">
    <source>
        <dbReference type="PROSITE" id="PS50404"/>
    </source>
</evidence>
<proteinExistence type="inferred from homology"/>
<dbReference type="EC" id="5.2.1.2" evidence="4"/>
<dbReference type="PROSITE" id="PS50404">
    <property type="entry name" value="GST_NTER"/>
    <property type="match status" value="1"/>
</dbReference>
<reference evidence="5" key="1">
    <citation type="journal article" date="2019" name="Int. J. Syst. Evol. Microbiol.">
        <title>The Global Catalogue of Microorganisms (GCM) 10K type strain sequencing project: providing services to taxonomists for standard genome sequencing and annotation.</title>
        <authorList>
            <consortium name="The Broad Institute Genomics Platform"/>
            <consortium name="The Broad Institute Genome Sequencing Center for Infectious Disease"/>
            <person name="Wu L."/>
            <person name="Ma J."/>
        </authorList>
    </citation>
    <scope>NUCLEOTIDE SEQUENCE [LARGE SCALE GENOMIC DNA]</scope>
    <source>
        <strain evidence="5">CGMCC 1.13666</strain>
    </source>
</reference>
<dbReference type="Proteomes" id="UP001596411">
    <property type="component" value="Unassembled WGS sequence"/>
</dbReference>
<dbReference type="GO" id="GO:0016034">
    <property type="term" value="F:maleylacetoacetate isomerase activity"/>
    <property type="evidence" value="ECO:0007669"/>
    <property type="project" value="UniProtKB-EC"/>
</dbReference>
<dbReference type="InterPro" id="IPR036282">
    <property type="entry name" value="Glutathione-S-Trfase_C_sf"/>
</dbReference>
<accession>A0ABW2EU41</accession>
<dbReference type="SFLD" id="SFLDG00358">
    <property type="entry name" value="Main_(cytGST)"/>
    <property type="match status" value="1"/>
</dbReference>
<dbReference type="PANTHER" id="PTHR42673">
    <property type="entry name" value="MALEYLACETOACETATE ISOMERASE"/>
    <property type="match status" value="1"/>
</dbReference>
<dbReference type="Pfam" id="PF13409">
    <property type="entry name" value="GST_N_2"/>
    <property type="match status" value="1"/>
</dbReference>
<name>A0ABW2EU41_9GAMM</name>
<dbReference type="InterPro" id="IPR036249">
    <property type="entry name" value="Thioredoxin-like_sf"/>
</dbReference>
<gene>
    <name evidence="4" type="primary">maiA</name>
    <name evidence="4" type="ORF">ACFQH5_08215</name>
</gene>
<dbReference type="NCBIfam" id="TIGR01262">
    <property type="entry name" value="maiA"/>
    <property type="match status" value="1"/>
</dbReference>
<evidence type="ECO:0000313" key="4">
    <source>
        <dbReference type="EMBL" id="MFC7089530.1"/>
    </source>
</evidence>
<dbReference type="CDD" id="cd03042">
    <property type="entry name" value="GST_N_Zeta"/>
    <property type="match status" value="1"/>
</dbReference>
<dbReference type="InterPro" id="IPR010987">
    <property type="entry name" value="Glutathione-S-Trfase_C-like"/>
</dbReference>
<comment type="similarity">
    <text evidence="1">Belongs to the GST superfamily. Zeta family.</text>
</comment>
<dbReference type="SUPFAM" id="SSF52833">
    <property type="entry name" value="Thioredoxin-like"/>
    <property type="match status" value="1"/>
</dbReference>
<feature type="domain" description="GST N-terminal" evidence="2">
    <location>
        <begin position="1"/>
        <end position="82"/>
    </location>
</feature>
<dbReference type="InterPro" id="IPR004045">
    <property type="entry name" value="Glutathione_S-Trfase_N"/>
</dbReference>
<sequence>MTTLYGYFRSSAAYRVRIALNLKGLAYDQAPVNLVKGEQRGEDFLARNPQGLVPALVTDDGARLTQSLAICEYLDERYPDPALLPADAAGRARVRALAQSVACEIHPLNNLRVLKYLTGELGVDEAAKMTWYRHWITEGFAALEAQLSREAGSGDFCHGDTPGLADLCLVPQVFNAERFACDLAPYPRIRRIVANCRALDAFARAAPEAQPDAG</sequence>
<dbReference type="Gene3D" id="3.40.30.10">
    <property type="entry name" value="Glutaredoxin"/>
    <property type="match status" value="1"/>
</dbReference>
<dbReference type="SUPFAM" id="SSF47616">
    <property type="entry name" value="GST C-terminal domain-like"/>
    <property type="match status" value="1"/>
</dbReference>
<dbReference type="InterPro" id="IPR034330">
    <property type="entry name" value="GST_Zeta_C"/>
</dbReference>
<feature type="domain" description="GST C-terminal" evidence="3">
    <location>
        <begin position="87"/>
        <end position="214"/>
    </location>
</feature>